<protein>
    <submittedName>
        <fullName evidence="3">HD-GYP domain-containing protein</fullName>
        <ecNumber evidence="3">3.1.4.-</ecNumber>
    </submittedName>
</protein>
<keyword evidence="1" id="KW-0812">Transmembrane</keyword>
<keyword evidence="1" id="KW-1133">Transmembrane helix</keyword>
<dbReference type="NCBIfam" id="TIGR00277">
    <property type="entry name" value="HDIG"/>
    <property type="match status" value="1"/>
</dbReference>
<dbReference type="SUPFAM" id="SSF109604">
    <property type="entry name" value="HD-domain/PDEase-like"/>
    <property type="match status" value="1"/>
</dbReference>
<evidence type="ECO:0000259" key="2">
    <source>
        <dbReference type="PROSITE" id="PS51832"/>
    </source>
</evidence>
<feature type="domain" description="HD-GYP" evidence="2">
    <location>
        <begin position="233"/>
        <end position="430"/>
    </location>
</feature>
<evidence type="ECO:0000313" key="4">
    <source>
        <dbReference type="Proteomes" id="UP001284601"/>
    </source>
</evidence>
<evidence type="ECO:0000256" key="1">
    <source>
        <dbReference type="SAM" id="Phobius"/>
    </source>
</evidence>
<dbReference type="SMART" id="SM00471">
    <property type="entry name" value="HDc"/>
    <property type="match status" value="1"/>
</dbReference>
<dbReference type="CDD" id="cd00077">
    <property type="entry name" value="HDc"/>
    <property type="match status" value="1"/>
</dbReference>
<dbReference type="Proteomes" id="UP001284601">
    <property type="component" value="Unassembled WGS sequence"/>
</dbReference>
<keyword evidence="4" id="KW-1185">Reference proteome</keyword>
<dbReference type="PANTHER" id="PTHR43155">
    <property type="entry name" value="CYCLIC DI-GMP PHOSPHODIESTERASE PA4108-RELATED"/>
    <property type="match status" value="1"/>
</dbReference>
<dbReference type="InterPro" id="IPR003607">
    <property type="entry name" value="HD/PDEase_dom"/>
</dbReference>
<feature type="transmembrane region" description="Helical" evidence="1">
    <location>
        <begin position="39"/>
        <end position="59"/>
    </location>
</feature>
<feature type="transmembrane region" description="Helical" evidence="1">
    <location>
        <begin position="180"/>
        <end position="198"/>
    </location>
</feature>
<dbReference type="EC" id="3.1.4.-" evidence="3"/>
<feature type="transmembrane region" description="Helical" evidence="1">
    <location>
        <begin position="204"/>
        <end position="220"/>
    </location>
</feature>
<keyword evidence="1" id="KW-0472">Membrane</keyword>
<evidence type="ECO:0000313" key="3">
    <source>
        <dbReference type="EMBL" id="MDW5598807.1"/>
    </source>
</evidence>
<reference evidence="3 4" key="2">
    <citation type="submission" date="2023-10" db="EMBL/GenBank/DDBJ databases">
        <authorList>
            <person name="Han X.F."/>
        </authorList>
    </citation>
    <scope>NUCLEOTIDE SEQUENCE [LARGE SCALE GENOMIC DNA]</scope>
    <source>
        <strain evidence="3 4">KCTC 39840</strain>
    </source>
</reference>
<accession>A0ABU4I1K6</accession>
<dbReference type="InterPro" id="IPR037522">
    <property type="entry name" value="HD_GYP_dom"/>
</dbReference>
<dbReference type="EMBL" id="JAWSTH010000186">
    <property type="protein sequence ID" value="MDW5598807.1"/>
    <property type="molecule type" value="Genomic_DNA"/>
</dbReference>
<organism evidence="3 4">
    <name type="scientific">Conexibacter stalactiti</name>
    <dbReference type="NCBI Taxonomy" id="1940611"/>
    <lineage>
        <taxon>Bacteria</taxon>
        <taxon>Bacillati</taxon>
        <taxon>Actinomycetota</taxon>
        <taxon>Thermoleophilia</taxon>
        <taxon>Solirubrobacterales</taxon>
        <taxon>Conexibacteraceae</taxon>
        <taxon>Conexibacter</taxon>
    </lineage>
</organism>
<dbReference type="Pfam" id="PF13487">
    <property type="entry name" value="HD_5"/>
    <property type="match status" value="1"/>
</dbReference>
<feature type="transmembrane region" description="Helical" evidence="1">
    <location>
        <begin position="141"/>
        <end position="160"/>
    </location>
</feature>
<gene>
    <name evidence="3" type="ORF">R7226_30900</name>
</gene>
<dbReference type="PANTHER" id="PTHR43155:SF2">
    <property type="entry name" value="CYCLIC DI-GMP PHOSPHODIESTERASE PA4108"/>
    <property type="match status" value="1"/>
</dbReference>
<comment type="caution">
    <text evidence="3">The sequence shown here is derived from an EMBL/GenBank/DDBJ whole genome shotgun (WGS) entry which is preliminary data.</text>
</comment>
<feature type="transmembrane region" description="Helical" evidence="1">
    <location>
        <begin position="12"/>
        <end position="33"/>
    </location>
</feature>
<reference evidence="4" key="1">
    <citation type="submission" date="2023-07" db="EMBL/GenBank/DDBJ databases">
        <title>Conexibacter stalactiti sp. nov., isolated from stalactites in a lava cave and emended description of the genus Conexibacter.</title>
        <authorList>
            <person name="Lee S.D."/>
        </authorList>
    </citation>
    <scope>NUCLEOTIDE SEQUENCE [LARGE SCALE GENOMIC DNA]</scope>
    <source>
        <strain evidence="4">KCTC 39840</strain>
    </source>
</reference>
<name>A0ABU4I1K6_9ACTN</name>
<dbReference type="PROSITE" id="PS51832">
    <property type="entry name" value="HD_GYP"/>
    <property type="match status" value="1"/>
</dbReference>
<proteinExistence type="predicted"/>
<dbReference type="Gene3D" id="1.10.3210.10">
    <property type="entry name" value="Hypothetical protein af1432"/>
    <property type="match status" value="1"/>
</dbReference>
<feature type="transmembrane region" description="Helical" evidence="1">
    <location>
        <begin position="71"/>
        <end position="95"/>
    </location>
</feature>
<dbReference type="GO" id="GO:0016787">
    <property type="term" value="F:hydrolase activity"/>
    <property type="evidence" value="ECO:0007669"/>
    <property type="project" value="UniProtKB-KW"/>
</dbReference>
<dbReference type="RefSeq" id="WP_318601395.1">
    <property type="nucleotide sequence ID" value="NZ_JAWSTH010000186.1"/>
</dbReference>
<keyword evidence="3" id="KW-0378">Hydrolase</keyword>
<sequence length="462" mass="49563">MRRAEAPSWHEIRAELAIGLPFLAAVIAIAIGFDSGRDLEIGPAIVLVLAYGALSHVRFYAGAGHTVPTQLVFVTMLYTLPTELVPLLVLLGMVVGNLPDYIRGKLHPARALMLPGDAWHAVGPALVLLAAGAVDPVGGDWIWLLPALFAQFGIELVVSAVRSKLALDIPLRDQLRALEWVWLVDALLTPAGVLAAIASVDRPYAFLLVLPLALLLTVFARERNERLEQALELGGAYRGIAMLLGDLLEDADEYTGGDHTRGVVALSLEVADELGLDHRERHNVELAALLHDIGKIVIPTEIINRPGPLDEREWELMKTHTVEGQRMLDRVGGPLADIGRIVRASHERWDGGGYPDGLRGETIPREAAVVAACDAFNAMTTDRSYRSARSPQAALDELRAHAGEQFAPDVVEAIVRVIARELIDAADASGVPVADGRRLPASELAQAGIDVSSSSPSASSLS</sequence>
<dbReference type="InterPro" id="IPR006675">
    <property type="entry name" value="HDIG_dom"/>
</dbReference>